<dbReference type="InterPro" id="IPR017932">
    <property type="entry name" value="GATase_2_dom"/>
</dbReference>
<comment type="pathway">
    <text evidence="16">Amino-acid biosynthesis; L-glutamate biosynthesis via GLT pathway; L-glutamate from 2-oxoglutarate and L-glutamine (ferredoxin route): step 1/1.</text>
</comment>
<evidence type="ECO:0000256" key="4">
    <source>
        <dbReference type="ARBA" id="ARBA00004909"/>
    </source>
</evidence>
<dbReference type="InterPro" id="IPR029055">
    <property type="entry name" value="Ntn_hydrolases_N"/>
</dbReference>
<comment type="pathway">
    <text evidence="3">Energy metabolism; nitrogen metabolism.</text>
</comment>
<sequence length="94" mass="10437">MFSRMKALEGLLKCEKLGLSEEEMSKILSIVDATSSDSGALDGVLELLIRGRYPFGRSLPEAVMMMIPEAWQNDVNMEPQKRALYGLSLGMDLL</sequence>
<dbReference type="GO" id="GO:0016040">
    <property type="term" value="F:glutamate synthase (NADH) activity"/>
    <property type="evidence" value="ECO:0007669"/>
    <property type="project" value="TreeGrafter"/>
</dbReference>
<evidence type="ECO:0000256" key="7">
    <source>
        <dbReference type="ARBA" id="ARBA00022630"/>
    </source>
</evidence>
<keyword evidence="15" id="KW-0003">3Fe-4S</keyword>
<keyword evidence="13" id="KW-0411">Iron-sulfur</keyword>
<evidence type="ECO:0000256" key="6">
    <source>
        <dbReference type="ARBA" id="ARBA00022605"/>
    </source>
</evidence>
<keyword evidence="20" id="KW-1185">Reference proteome</keyword>
<evidence type="ECO:0000256" key="13">
    <source>
        <dbReference type="ARBA" id="ARBA00023014"/>
    </source>
</evidence>
<comment type="cofactor">
    <cofactor evidence="2">
        <name>[3Fe-4S] cluster</name>
        <dbReference type="ChEBI" id="CHEBI:21137"/>
    </cofactor>
</comment>
<keyword evidence="6" id="KW-0028">Amino-acid biosynthesis</keyword>
<proteinExistence type="inferred from homology"/>
<dbReference type="Proteomes" id="UP001231189">
    <property type="component" value="Unassembled WGS sequence"/>
</dbReference>
<comment type="similarity">
    <text evidence="5">Belongs to the glutamate synthase family.</text>
</comment>
<dbReference type="AlphaFoldDB" id="A0AAD8RUR4"/>
<evidence type="ECO:0000256" key="2">
    <source>
        <dbReference type="ARBA" id="ARBA00001927"/>
    </source>
</evidence>
<evidence type="ECO:0000259" key="18">
    <source>
        <dbReference type="Pfam" id="PF00310"/>
    </source>
</evidence>
<keyword evidence="9" id="KW-0479">Metal-binding</keyword>
<dbReference type="Gene3D" id="3.60.20.10">
    <property type="entry name" value="Glutamine Phosphoribosylpyrophosphate, subunit 1, domain 1"/>
    <property type="match status" value="1"/>
</dbReference>
<evidence type="ECO:0000256" key="11">
    <source>
        <dbReference type="ARBA" id="ARBA00023002"/>
    </source>
</evidence>
<dbReference type="GO" id="GO:0016041">
    <property type="term" value="F:glutamate synthase (ferredoxin) activity"/>
    <property type="evidence" value="ECO:0007669"/>
    <property type="project" value="UniProtKB-EC"/>
</dbReference>
<dbReference type="GO" id="GO:0051538">
    <property type="term" value="F:3 iron, 4 sulfur cluster binding"/>
    <property type="evidence" value="ECO:0007669"/>
    <property type="project" value="UniProtKB-KW"/>
</dbReference>
<protein>
    <recommendedName>
        <fullName evidence="17">glutamate synthase (ferredoxin)</fullName>
        <ecNumber evidence="17">1.4.7.1</ecNumber>
    </recommendedName>
</protein>
<accession>A0AAD8RUR4</accession>
<comment type="pathway">
    <text evidence="4">Nitrogen metabolism.</text>
</comment>
<keyword evidence="14" id="KW-0314">Glutamate biosynthesis</keyword>
<keyword evidence="8" id="KW-0288">FMN</keyword>
<dbReference type="InterPro" id="IPR050711">
    <property type="entry name" value="ET-N_metabolism_enzyme"/>
</dbReference>
<gene>
    <name evidence="19" type="ORF">QYE76_005597</name>
</gene>
<evidence type="ECO:0000256" key="17">
    <source>
        <dbReference type="ARBA" id="ARBA00039085"/>
    </source>
</evidence>
<keyword evidence="10" id="KW-0315">Glutamine amidotransferase</keyword>
<organism evidence="19 20">
    <name type="scientific">Lolium multiflorum</name>
    <name type="common">Italian ryegrass</name>
    <name type="synonym">Lolium perenne subsp. multiflorum</name>
    <dbReference type="NCBI Taxonomy" id="4521"/>
    <lineage>
        <taxon>Eukaryota</taxon>
        <taxon>Viridiplantae</taxon>
        <taxon>Streptophyta</taxon>
        <taxon>Embryophyta</taxon>
        <taxon>Tracheophyta</taxon>
        <taxon>Spermatophyta</taxon>
        <taxon>Magnoliopsida</taxon>
        <taxon>Liliopsida</taxon>
        <taxon>Poales</taxon>
        <taxon>Poaceae</taxon>
        <taxon>BOP clade</taxon>
        <taxon>Pooideae</taxon>
        <taxon>Poodae</taxon>
        <taxon>Poeae</taxon>
        <taxon>Poeae Chloroplast Group 2 (Poeae type)</taxon>
        <taxon>Loliodinae</taxon>
        <taxon>Loliinae</taxon>
        <taxon>Lolium</taxon>
    </lineage>
</organism>
<evidence type="ECO:0000256" key="9">
    <source>
        <dbReference type="ARBA" id="ARBA00022723"/>
    </source>
</evidence>
<evidence type="ECO:0000256" key="3">
    <source>
        <dbReference type="ARBA" id="ARBA00004802"/>
    </source>
</evidence>
<keyword evidence="7" id="KW-0285">Flavoprotein</keyword>
<dbReference type="GO" id="GO:0046872">
    <property type="term" value="F:metal ion binding"/>
    <property type="evidence" value="ECO:0007669"/>
    <property type="project" value="UniProtKB-KW"/>
</dbReference>
<keyword evidence="12" id="KW-0408">Iron</keyword>
<evidence type="ECO:0000256" key="14">
    <source>
        <dbReference type="ARBA" id="ARBA00023164"/>
    </source>
</evidence>
<name>A0AAD8RUR4_LOLMU</name>
<evidence type="ECO:0000256" key="15">
    <source>
        <dbReference type="ARBA" id="ARBA00023291"/>
    </source>
</evidence>
<dbReference type="SUPFAM" id="SSF56235">
    <property type="entry name" value="N-terminal nucleophile aminohydrolases (Ntn hydrolases)"/>
    <property type="match status" value="1"/>
</dbReference>
<comment type="cofactor">
    <cofactor evidence="1">
        <name>FMN</name>
        <dbReference type="ChEBI" id="CHEBI:58210"/>
    </cofactor>
</comment>
<evidence type="ECO:0000313" key="19">
    <source>
        <dbReference type="EMBL" id="KAK1631282.1"/>
    </source>
</evidence>
<evidence type="ECO:0000256" key="8">
    <source>
        <dbReference type="ARBA" id="ARBA00022643"/>
    </source>
</evidence>
<keyword evidence="11" id="KW-0560">Oxidoreductase</keyword>
<evidence type="ECO:0000256" key="10">
    <source>
        <dbReference type="ARBA" id="ARBA00022962"/>
    </source>
</evidence>
<evidence type="ECO:0000256" key="16">
    <source>
        <dbReference type="ARBA" id="ARBA00037928"/>
    </source>
</evidence>
<dbReference type="Pfam" id="PF00310">
    <property type="entry name" value="GATase_2"/>
    <property type="match status" value="1"/>
</dbReference>
<evidence type="ECO:0000256" key="12">
    <source>
        <dbReference type="ARBA" id="ARBA00023004"/>
    </source>
</evidence>
<comment type="caution">
    <text evidence="19">The sequence shown here is derived from an EMBL/GenBank/DDBJ whole genome shotgun (WGS) entry which is preliminary data.</text>
</comment>
<dbReference type="EMBL" id="JAUUTY010000005">
    <property type="protein sequence ID" value="KAK1631282.1"/>
    <property type="molecule type" value="Genomic_DNA"/>
</dbReference>
<dbReference type="PANTHER" id="PTHR11938:SF133">
    <property type="entry name" value="GLUTAMATE SYNTHASE (NADH)"/>
    <property type="match status" value="1"/>
</dbReference>
<evidence type="ECO:0000256" key="5">
    <source>
        <dbReference type="ARBA" id="ARBA00009716"/>
    </source>
</evidence>
<dbReference type="GO" id="GO:0019676">
    <property type="term" value="P:ammonia assimilation cycle"/>
    <property type="evidence" value="ECO:0007669"/>
    <property type="project" value="TreeGrafter"/>
</dbReference>
<evidence type="ECO:0000313" key="20">
    <source>
        <dbReference type="Proteomes" id="UP001231189"/>
    </source>
</evidence>
<reference evidence="19" key="1">
    <citation type="submission" date="2023-07" db="EMBL/GenBank/DDBJ databases">
        <title>A chromosome-level genome assembly of Lolium multiflorum.</title>
        <authorList>
            <person name="Chen Y."/>
            <person name="Copetti D."/>
            <person name="Kolliker R."/>
            <person name="Studer B."/>
        </authorList>
    </citation>
    <scope>NUCLEOTIDE SEQUENCE</scope>
    <source>
        <strain evidence="19">02402/16</strain>
        <tissue evidence="19">Leaf</tissue>
    </source>
</reference>
<dbReference type="PANTHER" id="PTHR11938">
    <property type="entry name" value="FAD NADPH DEHYDROGENASE/OXIDOREDUCTASE"/>
    <property type="match status" value="1"/>
</dbReference>
<evidence type="ECO:0000256" key="1">
    <source>
        <dbReference type="ARBA" id="ARBA00001917"/>
    </source>
</evidence>
<dbReference type="GO" id="GO:0006537">
    <property type="term" value="P:glutamate biosynthetic process"/>
    <property type="evidence" value="ECO:0007669"/>
    <property type="project" value="UniProtKB-KW"/>
</dbReference>
<dbReference type="EC" id="1.4.7.1" evidence="17"/>
<feature type="domain" description="Glutamine amidotransferase type-2" evidence="18">
    <location>
        <begin position="4"/>
        <end position="86"/>
    </location>
</feature>